<evidence type="ECO:0000256" key="1">
    <source>
        <dbReference type="ARBA" id="ARBA00006539"/>
    </source>
</evidence>
<evidence type="ECO:0008006" key="4">
    <source>
        <dbReference type="Google" id="ProtNLM"/>
    </source>
</evidence>
<comment type="caution">
    <text evidence="2">The sequence shown here is derived from an EMBL/GenBank/DDBJ whole genome shotgun (WGS) entry which is preliminary data.</text>
</comment>
<dbReference type="Proteomes" id="UP000239720">
    <property type="component" value="Unassembled WGS sequence"/>
</dbReference>
<dbReference type="RefSeq" id="WP_105367341.1">
    <property type="nucleotide sequence ID" value="NZ_NEMB01000003.1"/>
</dbReference>
<comment type="similarity">
    <text evidence="1">Belongs to the UPF0236 family.</text>
</comment>
<reference evidence="2 3" key="1">
    <citation type="journal article" date="2018" name="Syst. Appl. Microbiol.">
        <title>Characterization and high-quality draft genome sequence of Herbivorax saccincola A7, an anaerobic, alkaliphilic, thermophilic, cellulolytic, and xylanolytic bacterium.</title>
        <authorList>
            <person name="Aikawa S."/>
            <person name="Baramee S."/>
            <person name="Sermsathanaswadi J."/>
            <person name="Thianheng P."/>
            <person name="Tachaapaikoon C."/>
            <person name="Shikata A."/>
            <person name="Waeonukul R."/>
            <person name="Pason P."/>
            <person name="Ratanakhanokchai K."/>
            <person name="Kosugi A."/>
        </authorList>
    </citation>
    <scope>NUCLEOTIDE SEQUENCE [LARGE SCALE GENOMIC DNA]</scope>
    <source>
        <strain evidence="2 3">A7</strain>
    </source>
</reference>
<sequence>MYNLSVNGNGVNFKDLEKKIYKYACEQACKMMTEILTNLDKMLLEKRDKKVFRFKVFKHTCIKTIMGPVEIDRRVYEYVDENGKKSYRYLLDEYLEMETIGHMSANLVEKMVENATNVSMRKAAQNIKEMTNQDVSHMAVWNIVQELGQRIEKHEDEKIKQYEDCKLNGQKEVKVLFEEADGVWLCMQGKDKPKKGRKKELKLSVTYEGWVRRSGKKEAYLVKNKRVCAGFTDSRKFKKLRDTKIAEEYNVDEIETKIVNGDGASWIKEGLGEEGVYYQLDPFHKSQAVLRNVPDKKEAVKLIKQLHEGEEEKALERIKELMYECGGEELPVKKLKTLEGYLTANKEGLRPYHLREDIKMPEAPEGLLYRHLGTMEHNICDVLAQRMKGRKMSWSIKGANNLSKILAEKFSGSLYTTIDKLLYGVIPEQKFEEIVDAIKRVASKVPSKLKKQKTYKIHEATRPFEGCAVTEGRKAIRNIFNDRCATELIYR</sequence>
<accession>A0A2S8R6J5</accession>
<dbReference type="InterPro" id="IPR009620">
    <property type="entry name" value="UPF0236"/>
</dbReference>
<evidence type="ECO:0000313" key="3">
    <source>
        <dbReference type="Proteomes" id="UP000239720"/>
    </source>
</evidence>
<dbReference type="Pfam" id="PF06782">
    <property type="entry name" value="UPF0236"/>
    <property type="match status" value="1"/>
</dbReference>
<gene>
    <name evidence="2" type="ORF">B9R14_00520</name>
</gene>
<name>A0A2S8R6J5_9FIRM</name>
<evidence type="ECO:0000313" key="2">
    <source>
        <dbReference type="EMBL" id="PQQ65403.1"/>
    </source>
</evidence>
<proteinExistence type="inferred from homology"/>
<dbReference type="OrthoDB" id="2162583at2"/>
<dbReference type="AlphaFoldDB" id="A0A2S8R6J5"/>
<organism evidence="2 3">
    <name type="scientific">Acetivibrio saccincola</name>
    <dbReference type="NCBI Taxonomy" id="1677857"/>
    <lineage>
        <taxon>Bacteria</taxon>
        <taxon>Bacillati</taxon>
        <taxon>Bacillota</taxon>
        <taxon>Clostridia</taxon>
        <taxon>Eubacteriales</taxon>
        <taxon>Oscillospiraceae</taxon>
        <taxon>Acetivibrio</taxon>
    </lineage>
</organism>
<dbReference type="NCBIfam" id="NF033529">
    <property type="entry name" value="transpos_ISLre2"/>
    <property type="match status" value="1"/>
</dbReference>
<dbReference type="EMBL" id="NEMB01000003">
    <property type="protein sequence ID" value="PQQ65403.1"/>
    <property type="molecule type" value="Genomic_DNA"/>
</dbReference>
<protein>
    <recommendedName>
        <fullName evidence="4">ISLre2 family transposase</fullName>
    </recommendedName>
</protein>